<gene>
    <name evidence="2" type="ORF">CEQ21_10815</name>
</gene>
<dbReference type="Proteomes" id="UP000319837">
    <property type="component" value="Unassembled WGS sequence"/>
</dbReference>
<evidence type="ECO:0000313" key="2">
    <source>
        <dbReference type="EMBL" id="TRZ36080.1"/>
    </source>
</evidence>
<evidence type="ECO:0000256" key="1">
    <source>
        <dbReference type="SAM" id="Phobius"/>
    </source>
</evidence>
<dbReference type="AlphaFoldDB" id="A0A553SGH5"/>
<reference evidence="3" key="1">
    <citation type="submission" date="2018-10" db="EMBL/GenBank/DDBJ databases">
        <title>FDA dAtabase for Regulatory Grade micrObial Sequences (FDA-ARGOS): Supporting development and validation of Infectious Disease Dx tests.</title>
        <authorList>
            <person name="Minogue T."/>
            <person name="Wolcott M."/>
            <person name="Wasieloski L."/>
            <person name="Aguilar W."/>
            <person name="Moore D."/>
            <person name="Tallon L."/>
            <person name="Sadzewicz L."/>
            <person name="Sengamalay N."/>
            <person name="Ott S."/>
            <person name="Godinez A."/>
            <person name="Nagaraj S."/>
            <person name="Vavikolanu K."/>
            <person name="Vyas G."/>
            <person name="Nadendla S."/>
            <person name="George J."/>
            <person name="Sichtig H."/>
        </authorList>
    </citation>
    <scope>NUCLEOTIDE SEQUENCE [LARGE SCALE GENOMIC DNA]</scope>
    <source>
        <strain evidence="3">FDAARGOS_343</strain>
    </source>
</reference>
<evidence type="ECO:0000313" key="3">
    <source>
        <dbReference type="Proteomes" id="UP000319837"/>
    </source>
</evidence>
<keyword evidence="1" id="KW-1133">Transmembrane helix</keyword>
<name>A0A553SGH5_NIACI</name>
<keyword evidence="1" id="KW-0472">Membrane</keyword>
<accession>A0A553SGH5</accession>
<comment type="caution">
    <text evidence="2">The sequence shown here is derived from an EMBL/GenBank/DDBJ whole genome shotgun (WGS) entry which is preliminary data.</text>
</comment>
<sequence length="80" mass="9007">MVTFVYLLMIGMMGSLTLILDLFVFHDSLKNCFMNIYKAEVGAGAITIVLTAVFGFIWSVVVDFRRLKKKLQGNKSQAKN</sequence>
<keyword evidence="1" id="KW-0812">Transmembrane</keyword>
<organism evidence="2 3">
    <name type="scientific">Niallia circulans</name>
    <name type="common">Bacillus circulans</name>
    <dbReference type="NCBI Taxonomy" id="1397"/>
    <lineage>
        <taxon>Bacteria</taxon>
        <taxon>Bacillati</taxon>
        <taxon>Bacillota</taxon>
        <taxon>Bacilli</taxon>
        <taxon>Bacillales</taxon>
        <taxon>Bacillaceae</taxon>
        <taxon>Niallia</taxon>
    </lineage>
</organism>
<dbReference type="EMBL" id="RIBP01000004">
    <property type="protein sequence ID" value="TRZ36080.1"/>
    <property type="molecule type" value="Genomic_DNA"/>
</dbReference>
<feature type="transmembrane region" description="Helical" evidence="1">
    <location>
        <begin position="6"/>
        <end position="25"/>
    </location>
</feature>
<protein>
    <submittedName>
        <fullName evidence="2">Uncharacterized protein</fullName>
    </submittedName>
</protein>
<proteinExistence type="predicted"/>
<dbReference type="RefSeq" id="WP_185764604.1">
    <property type="nucleotide sequence ID" value="NZ_RIBP01000004.1"/>
</dbReference>
<feature type="transmembrane region" description="Helical" evidence="1">
    <location>
        <begin position="37"/>
        <end position="61"/>
    </location>
</feature>